<accession>A0ABY4EG47</accession>
<dbReference type="InterPro" id="IPR044672">
    <property type="entry name" value="MOCS2A"/>
</dbReference>
<dbReference type="Proteomes" id="UP000831787">
    <property type="component" value="Chromosome"/>
</dbReference>
<reference evidence="4 5" key="1">
    <citation type="submission" date="2022-04" db="EMBL/GenBank/DDBJ databases">
        <title>Halobacillus sp. isolated from saltern.</title>
        <authorList>
            <person name="Won M."/>
            <person name="Lee C.-M."/>
            <person name="Woen H.-Y."/>
            <person name="Kwon S.-W."/>
        </authorList>
    </citation>
    <scope>NUCLEOTIDE SEQUENCE [LARGE SCALE GENOMIC DNA]</scope>
    <source>
        <strain evidence="4 5">SSBR10-3</strain>
    </source>
</reference>
<dbReference type="SUPFAM" id="SSF54285">
    <property type="entry name" value="MoaD/ThiS"/>
    <property type="match status" value="1"/>
</dbReference>
<dbReference type="PANTHER" id="PTHR33359:SF1">
    <property type="entry name" value="MOLYBDOPTERIN SYNTHASE SULFUR CARRIER SUBUNIT"/>
    <property type="match status" value="1"/>
</dbReference>
<dbReference type="InterPro" id="IPR016155">
    <property type="entry name" value="Mopterin_synth/thiamin_S_b"/>
</dbReference>
<dbReference type="RefSeq" id="WP_244708808.1">
    <property type="nucleotide sequence ID" value="NZ_CP095073.1"/>
</dbReference>
<proteinExistence type="inferred from homology"/>
<dbReference type="InterPro" id="IPR012675">
    <property type="entry name" value="Beta-grasp_dom_sf"/>
</dbReference>
<gene>
    <name evidence="4" type="primary">moaD</name>
    <name evidence="4" type="ORF">MUN89_16205</name>
</gene>
<dbReference type="Pfam" id="PF02597">
    <property type="entry name" value="ThiS"/>
    <property type="match status" value="1"/>
</dbReference>
<keyword evidence="1" id="KW-0547">Nucleotide-binding</keyword>
<sequence>MSRILLFAGLRETAGVEEVNLEAAGKTIAELRQHMLVRFELPAFKEAMVAINEEFMTEDTIIKEQDVIAFIPPVSGG</sequence>
<evidence type="ECO:0000313" key="4">
    <source>
        <dbReference type="EMBL" id="UOQ43449.1"/>
    </source>
</evidence>
<dbReference type="InterPro" id="IPR003749">
    <property type="entry name" value="ThiS/MoaD-like"/>
</dbReference>
<protein>
    <recommendedName>
        <fullName evidence="3">Molybdopterin synthase sulfur carrier subunit</fullName>
    </recommendedName>
</protein>
<evidence type="ECO:0000256" key="3">
    <source>
        <dbReference type="ARBA" id="ARBA00024247"/>
    </source>
</evidence>
<organism evidence="4 5">
    <name type="scientific">Halobacillus salinarum</name>
    <dbReference type="NCBI Taxonomy" id="2932257"/>
    <lineage>
        <taxon>Bacteria</taxon>
        <taxon>Bacillati</taxon>
        <taxon>Bacillota</taxon>
        <taxon>Bacilli</taxon>
        <taxon>Bacillales</taxon>
        <taxon>Bacillaceae</taxon>
        <taxon>Halobacillus</taxon>
    </lineage>
</organism>
<evidence type="ECO:0000313" key="5">
    <source>
        <dbReference type="Proteomes" id="UP000831787"/>
    </source>
</evidence>
<comment type="similarity">
    <text evidence="2">Belongs to the MoaD family.</text>
</comment>
<evidence type="ECO:0000256" key="1">
    <source>
        <dbReference type="ARBA" id="ARBA00022741"/>
    </source>
</evidence>
<dbReference type="Gene3D" id="3.10.20.30">
    <property type="match status" value="1"/>
</dbReference>
<dbReference type="NCBIfam" id="TIGR01682">
    <property type="entry name" value="moaD"/>
    <property type="match status" value="1"/>
</dbReference>
<evidence type="ECO:0000256" key="2">
    <source>
        <dbReference type="ARBA" id="ARBA00024200"/>
    </source>
</evidence>
<dbReference type="CDD" id="cd00754">
    <property type="entry name" value="Ubl_MoaD"/>
    <property type="match status" value="1"/>
</dbReference>
<dbReference type="EMBL" id="CP095073">
    <property type="protein sequence ID" value="UOQ43449.1"/>
    <property type="molecule type" value="Genomic_DNA"/>
</dbReference>
<keyword evidence="5" id="KW-1185">Reference proteome</keyword>
<dbReference type="PANTHER" id="PTHR33359">
    <property type="entry name" value="MOLYBDOPTERIN SYNTHASE SULFUR CARRIER SUBUNIT"/>
    <property type="match status" value="1"/>
</dbReference>
<name>A0ABY4EG47_9BACI</name>